<dbReference type="HOGENOM" id="CLU_2859730_0_0_9"/>
<gene>
    <name evidence="1" type="ORF">HMPREF0216_00094</name>
</gene>
<dbReference type="EMBL" id="AMEZ01000003">
    <property type="protein sequence ID" value="EKY29686.1"/>
    <property type="molecule type" value="Genomic_DNA"/>
</dbReference>
<dbReference type="PATRIC" id="fig|545697.3.peg.95"/>
<dbReference type="AlphaFoldDB" id="L1QP30"/>
<evidence type="ECO:0000313" key="1">
    <source>
        <dbReference type="EMBL" id="EKY29686.1"/>
    </source>
</evidence>
<keyword evidence="2" id="KW-1185">Reference proteome</keyword>
<sequence>MKDLSKKIIEVELISLDPYRATREEVLSEDTFKYINAIENEFLKESIILYSNISIIPKYDKINK</sequence>
<proteinExistence type="predicted"/>
<dbReference type="Proteomes" id="UP000010420">
    <property type="component" value="Unassembled WGS sequence"/>
</dbReference>
<dbReference type="STRING" id="545697.HMPREF0216_00094"/>
<name>L1QP30_9CLOT</name>
<reference evidence="1 2" key="1">
    <citation type="submission" date="2012-05" db="EMBL/GenBank/DDBJ databases">
        <authorList>
            <person name="Weinstock G."/>
            <person name="Sodergren E."/>
            <person name="Lobos E.A."/>
            <person name="Fulton L."/>
            <person name="Fulton R."/>
            <person name="Courtney L."/>
            <person name="Fronick C."/>
            <person name="O'Laughlin M."/>
            <person name="Godfrey J."/>
            <person name="Wilson R.M."/>
            <person name="Miner T."/>
            <person name="Farmer C."/>
            <person name="Delehaunty K."/>
            <person name="Cordes M."/>
            <person name="Minx P."/>
            <person name="Tomlinson C."/>
            <person name="Chen J."/>
            <person name="Wollam A."/>
            <person name="Pepin K.H."/>
            <person name="Bhonagiri V."/>
            <person name="Zhang X."/>
            <person name="Suruliraj S."/>
            <person name="Warren W."/>
            <person name="Mitreva M."/>
            <person name="Mardis E.R."/>
            <person name="Wilson R.K."/>
        </authorList>
    </citation>
    <scope>NUCLEOTIDE SEQUENCE [LARGE SCALE GENOMIC DNA]</scope>
    <source>
        <strain evidence="1 2">DSM 1785</strain>
    </source>
</reference>
<organism evidence="1 2">
    <name type="scientific">Clostridium celatum DSM 1785</name>
    <dbReference type="NCBI Taxonomy" id="545697"/>
    <lineage>
        <taxon>Bacteria</taxon>
        <taxon>Bacillati</taxon>
        <taxon>Bacillota</taxon>
        <taxon>Clostridia</taxon>
        <taxon>Eubacteriales</taxon>
        <taxon>Clostridiaceae</taxon>
        <taxon>Clostridium</taxon>
    </lineage>
</organism>
<accession>L1QP30</accession>
<evidence type="ECO:0000313" key="2">
    <source>
        <dbReference type="Proteomes" id="UP000010420"/>
    </source>
</evidence>
<dbReference type="OrthoDB" id="158067at2"/>
<dbReference type="RefSeq" id="WP_005209781.1">
    <property type="nucleotide sequence ID" value="NZ_KB291598.1"/>
</dbReference>
<comment type="caution">
    <text evidence="1">The sequence shown here is derived from an EMBL/GenBank/DDBJ whole genome shotgun (WGS) entry which is preliminary data.</text>
</comment>
<protein>
    <submittedName>
        <fullName evidence="1">Uncharacterized protein</fullName>
    </submittedName>
</protein>